<dbReference type="Proteomes" id="UP000639274">
    <property type="component" value="Chromosome"/>
</dbReference>
<keyword evidence="4" id="KW-1185">Reference proteome</keyword>
<feature type="transmembrane region" description="Helical" evidence="1">
    <location>
        <begin position="197"/>
        <end position="216"/>
    </location>
</feature>
<gene>
    <name evidence="3" type="ORF">I8J32_003505</name>
</gene>
<feature type="domain" description="Phosphatidic acid phosphatase type 2/haloperoxidase" evidence="2">
    <location>
        <begin position="117"/>
        <end position="246"/>
    </location>
</feature>
<accession>A0A975ASI7</accession>
<feature type="transmembrane region" description="Helical" evidence="1">
    <location>
        <begin position="36"/>
        <end position="52"/>
    </location>
</feature>
<dbReference type="SUPFAM" id="SSF48317">
    <property type="entry name" value="Acid phosphatase/Vanadium-dependent haloperoxidase"/>
    <property type="match status" value="1"/>
</dbReference>
<evidence type="ECO:0000256" key="1">
    <source>
        <dbReference type="SAM" id="Phobius"/>
    </source>
</evidence>
<reference evidence="3 4" key="1">
    <citation type="submission" date="2021-03" db="EMBL/GenBank/DDBJ databases">
        <title>Lysobacter sp. nov. isolated from soil of gangwondo yeongwol, south Korea.</title>
        <authorList>
            <person name="Kim K.R."/>
            <person name="Kim K.H."/>
            <person name="Jeon C.O."/>
        </authorList>
    </citation>
    <scope>NUCLEOTIDE SEQUENCE [LARGE SCALE GENOMIC DNA]</scope>
    <source>
        <strain evidence="3 4">R19</strain>
    </source>
</reference>
<keyword evidence="1" id="KW-0812">Transmembrane</keyword>
<dbReference type="Pfam" id="PF01569">
    <property type="entry name" value="PAP2"/>
    <property type="match status" value="1"/>
</dbReference>
<protein>
    <submittedName>
        <fullName evidence="3">Phosphatase PAP2 family protein</fullName>
    </submittedName>
</protein>
<feature type="transmembrane region" description="Helical" evidence="1">
    <location>
        <begin position="228"/>
        <end position="246"/>
    </location>
</feature>
<evidence type="ECO:0000313" key="4">
    <source>
        <dbReference type="Proteomes" id="UP000639274"/>
    </source>
</evidence>
<keyword evidence="1" id="KW-0472">Membrane</keyword>
<dbReference type="EMBL" id="CP071518">
    <property type="protein sequence ID" value="QSX78994.1"/>
    <property type="molecule type" value="Genomic_DNA"/>
</dbReference>
<feature type="transmembrane region" description="Helical" evidence="1">
    <location>
        <begin position="166"/>
        <end position="190"/>
    </location>
</feature>
<dbReference type="KEGG" id="lsf:I8J32_003505"/>
<feature type="transmembrane region" description="Helical" evidence="1">
    <location>
        <begin position="92"/>
        <end position="110"/>
    </location>
</feature>
<dbReference type="InterPro" id="IPR000326">
    <property type="entry name" value="PAP2/HPO"/>
</dbReference>
<keyword evidence="1" id="KW-1133">Transmembrane helix</keyword>
<dbReference type="InterPro" id="IPR036938">
    <property type="entry name" value="PAP2/HPO_sf"/>
</dbReference>
<feature type="transmembrane region" description="Helical" evidence="1">
    <location>
        <begin position="117"/>
        <end position="134"/>
    </location>
</feature>
<proteinExistence type="predicted"/>
<dbReference type="RefSeq" id="WP_200615154.1">
    <property type="nucleotide sequence ID" value="NZ_CP071518.1"/>
</dbReference>
<evidence type="ECO:0000313" key="3">
    <source>
        <dbReference type="EMBL" id="QSX78994.1"/>
    </source>
</evidence>
<evidence type="ECO:0000259" key="2">
    <source>
        <dbReference type="Pfam" id="PF01569"/>
    </source>
</evidence>
<dbReference type="CDD" id="cd03396">
    <property type="entry name" value="PAP2_like_6"/>
    <property type="match status" value="1"/>
</dbReference>
<sequence>MSCPPNARELAPPAIPLVRPTLAVARPYPGFHRRHALVLVGAAALAALWWAGQGDVGLADRLYALEGHRWALRDARLTQQVLHLLGRDLSTLAWLGVLAAWLVSCARGSLAAWRRPWLYLLSSSALAAASVAWIKSWSNMDCPWDLARYGGTHAYLGLFQTRPATWGHASCFPAGHASAGYMWLALYFFLARVRPRWRWRGLAVALVAGLLFGGAQQVRGAHFLSHDLATATVCWAVALGVHAAFWPPSTRRRETEASA</sequence>
<dbReference type="AlphaFoldDB" id="A0A975ASI7"/>
<organism evidence="3 4">
    <name type="scientific">Agrilutibacter solisilvae</name>
    <dbReference type="NCBI Taxonomy" id="2763317"/>
    <lineage>
        <taxon>Bacteria</taxon>
        <taxon>Pseudomonadati</taxon>
        <taxon>Pseudomonadota</taxon>
        <taxon>Gammaproteobacteria</taxon>
        <taxon>Lysobacterales</taxon>
        <taxon>Lysobacteraceae</taxon>
        <taxon>Agrilutibacter</taxon>
    </lineage>
</organism>
<name>A0A975ASI7_9GAMM</name>